<name>A0A1I5LXD4_9PSEU</name>
<evidence type="ECO:0000256" key="2">
    <source>
        <dbReference type="SAM" id="Phobius"/>
    </source>
</evidence>
<evidence type="ECO:0000259" key="3">
    <source>
        <dbReference type="Pfam" id="PF00892"/>
    </source>
</evidence>
<feature type="domain" description="EamA" evidence="3">
    <location>
        <begin position="1"/>
        <end position="128"/>
    </location>
</feature>
<evidence type="ECO:0000313" key="4">
    <source>
        <dbReference type="EMBL" id="SFP01817.1"/>
    </source>
</evidence>
<gene>
    <name evidence="4" type="ORF">SAMN05421810_101706</name>
</gene>
<dbReference type="STRING" id="587909.SAMN05421810_101706"/>
<organism evidence="4 5">
    <name type="scientific">Amycolatopsis arida</name>
    <dbReference type="NCBI Taxonomy" id="587909"/>
    <lineage>
        <taxon>Bacteria</taxon>
        <taxon>Bacillati</taxon>
        <taxon>Actinomycetota</taxon>
        <taxon>Actinomycetes</taxon>
        <taxon>Pseudonocardiales</taxon>
        <taxon>Pseudonocardiaceae</taxon>
        <taxon>Amycolatopsis</taxon>
    </lineage>
</organism>
<evidence type="ECO:0000313" key="5">
    <source>
        <dbReference type="Proteomes" id="UP000198727"/>
    </source>
</evidence>
<reference evidence="5" key="1">
    <citation type="submission" date="2016-10" db="EMBL/GenBank/DDBJ databases">
        <authorList>
            <person name="Varghese N."/>
            <person name="Submissions S."/>
        </authorList>
    </citation>
    <scope>NUCLEOTIDE SEQUENCE [LARGE SCALE GENOMIC DNA]</scope>
    <source>
        <strain evidence="5">CGMCC 4.5579</strain>
    </source>
</reference>
<keyword evidence="2" id="KW-0472">Membrane</keyword>
<evidence type="ECO:0000256" key="1">
    <source>
        <dbReference type="ARBA" id="ARBA00007362"/>
    </source>
</evidence>
<dbReference type="EMBL" id="FOWW01000001">
    <property type="protein sequence ID" value="SFP01817.1"/>
    <property type="molecule type" value="Genomic_DNA"/>
</dbReference>
<dbReference type="GO" id="GO:0016020">
    <property type="term" value="C:membrane"/>
    <property type="evidence" value="ECO:0007669"/>
    <property type="project" value="InterPro"/>
</dbReference>
<keyword evidence="5" id="KW-1185">Reference proteome</keyword>
<dbReference type="InterPro" id="IPR000620">
    <property type="entry name" value="EamA_dom"/>
</dbReference>
<comment type="similarity">
    <text evidence="1">Belongs to the EamA transporter family.</text>
</comment>
<dbReference type="InterPro" id="IPR037185">
    <property type="entry name" value="EmrE-like"/>
</dbReference>
<dbReference type="AlphaFoldDB" id="A0A1I5LXD4"/>
<sequence>MLWALASGVAMAAYLMLSRLAGARQAGGAPLALAVGWAAVLTVPLGVAGSGAALLAGPTLAIGGAVAVLSAVLPYSLELAALRRLPPRTVGVLQSLEPAVAGVAGALVLAERLTATQWLAIACVCAASTGAVRRRGARGDSVERSP</sequence>
<dbReference type="SUPFAM" id="SSF103481">
    <property type="entry name" value="Multidrug resistance efflux transporter EmrE"/>
    <property type="match status" value="1"/>
</dbReference>
<protein>
    <submittedName>
        <fullName evidence="4">Inner membrane transporter RhtA</fullName>
    </submittedName>
</protein>
<accession>A0A1I5LXD4</accession>
<dbReference type="Pfam" id="PF00892">
    <property type="entry name" value="EamA"/>
    <property type="match status" value="1"/>
</dbReference>
<dbReference type="Proteomes" id="UP000198727">
    <property type="component" value="Unassembled WGS sequence"/>
</dbReference>
<feature type="transmembrane region" description="Helical" evidence="2">
    <location>
        <begin position="52"/>
        <end position="77"/>
    </location>
</feature>
<keyword evidence="2" id="KW-0812">Transmembrane</keyword>
<keyword evidence="2" id="KW-1133">Transmembrane helix</keyword>
<proteinExistence type="inferred from homology"/>